<dbReference type="AlphaFoldDB" id="A0A9J7MS20"/>
<accession>A0A9J7MS20</accession>
<evidence type="ECO:0000313" key="3">
    <source>
        <dbReference type="RefSeq" id="XP_035677120.1"/>
    </source>
</evidence>
<name>A0A9J7MS20_BRAFL</name>
<feature type="transmembrane region" description="Helical" evidence="1">
    <location>
        <begin position="59"/>
        <end position="79"/>
    </location>
</feature>
<evidence type="ECO:0000256" key="1">
    <source>
        <dbReference type="SAM" id="Phobius"/>
    </source>
</evidence>
<feature type="transmembrane region" description="Helical" evidence="1">
    <location>
        <begin position="99"/>
        <end position="118"/>
    </location>
</feature>
<protein>
    <submittedName>
        <fullName evidence="3">Uncharacterized protein LOC118416150</fullName>
    </submittedName>
</protein>
<reference evidence="3" key="2">
    <citation type="submission" date="2025-08" db="UniProtKB">
        <authorList>
            <consortium name="RefSeq"/>
        </authorList>
    </citation>
    <scope>IDENTIFICATION</scope>
    <source>
        <strain evidence="3">S238N-H82</strain>
        <tissue evidence="3">Testes</tissue>
    </source>
</reference>
<keyword evidence="2" id="KW-1185">Reference proteome</keyword>
<gene>
    <name evidence="3" type="primary">LOC118416150</name>
</gene>
<keyword evidence="1" id="KW-1133">Transmembrane helix</keyword>
<dbReference type="GeneID" id="118416150"/>
<dbReference type="KEGG" id="bfo:118416150"/>
<sequence length="170" mass="18456">MSAACRMLTTPPLCWTHLLACTSGAGVFAVVFFCSGRLFSWVSPGYRTLGTNKQTDVRYNAAVGVSSAIVGMLACYVSFFGNLSLDMVSKDIPVVRHTSAFNLGYLFADLVISVSVPVTGPRTAMTFMGVSHHAITVLGELMSLVYGIDPYPVVFHHRMDLTAMPLRLRL</sequence>
<dbReference type="RefSeq" id="XP_035677120.1">
    <property type="nucleotide sequence ID" value="XM_035821227.1"/>
</dbReference>
<dbReference type="OrthoDB" id="10400657at2759"/>
<reference evidence="2" key="1">
    <citation type="journal article" date="2020" name="Nat. Ecol. Evol.">
        <title>Deeply conserved synteny resolves early events in vertebrate evolution.</title>
        <authorList>
            <person name="Simakov O."/>
            <person name="Marletaz F."/>
            <person name="Yue J.X."/>
            <person name="O'Connell B."/>
            <person name="Jenkins J."/>
            <person name="Brandt A."/>
            <person name="Calef R."/>
            <person name="Tung C.H."/>
            <person name="Huang T.K."/>
            <person name="Schmutz J."/>
            <person name="Satoh N."/>
            <person name="Yu J.K."/>
            <person name="Putnam N.H."/>
            <person name="Green R.E."/>
            <person name="Rokhsar D.S."/>
        </authorList>
    </citation>
    <scope>NUCLEOTIDE SEQUENCE [LARGE SCALE GENOMIC DNA]</scope>
    <source>
        <strain evidence="2">S238N-H82</strain>
    </source>
</reference>
<evidence type="ECO:0000313" key="2">
    <source>
        <dbReference type="Proteomes" id="UP000001554"/>
    </source>
</evidence>
<keyword evidence="1" id="KW-0812">Transmembrane</keyword>
<dbReference type="Proteomes" id="UP000001554">
    <property type="component" value="Chromosome 5"/>
</dbReference>
<feature type="transmembrane region" description="Helical" evidence="1">
    <location>
        <begin position="17"/>
        <end position="39"/>
    </location>
</feature>
<dbReference type="OMA" id="FHHRMDL"/>
<organism evidence="2 3">
    <name type="scientific">Branchiostoma floridae</name>
    <name type="common">Florida lancelet</name>
    <name type="synonym">Amphioxus</name>
    <dbReference type="NCBI Taxonomy" id="7739"/>
    <lineage>
        <taxon>Eukaryota</taxon>
        <taxon>Metazoa</taxon>
        <taxon>Chordata</taxon>
        <taxon>Cephalochordata</taxon>
        <taxon>Leptocardii</taxon>
        <taxon>Amphioxiformes</taxon>
        <taxon>Branchiostomatidae</taxon>
        <taxon>Branchiostoma</taxon>
    </lineage>
</organism>
<keyword evidence="1" id="KW-0472">Membrane</keyword>
<proteinExistence type="predicted"/>